<dbReference type="Proteomes" id="UP001165063">
    <property type="component" value="Unassembled WGS sequence"/>
</dbReference>
<dbReference type="EMBL" id="BSXU01001411">
    <property type="protein sequence ID" value="GMG27172.1"/>
    <property type="molecule type" value="Genomic_DNA"/>
</dbReference>
<dbReference type="PROSITE" id="PS50904">
    <property type="entry name" value="PRELI_MSF1"/>
    <property type="match status" value="1"/>
</dbReference>
<accession>A0A9W7DFQ7</accession>
<dbReference type="AlphaFoldDB" id="A0A9W7DFQ7"/>
<evidence type="ECO:0000313" key="3">
    <source>
        <dbReference type="Proteomes" id="UP001165063"/>
    </source>
</evidence>
<reference evidence="2" key="1">
    <citation type="submission" date="2023-04" db="EMBL/GenBank/DDBJ databases">
        <title>Ambrosiozyma monospora NBRC 1965.</title>
        <authorList>
            <person name="Ichikawa N."/>
            <person name="Sato H."/>
            <person name="Tonouchi N."/>
        </authorList>
    </citation>
    <scope>NUCLEOTIDE SEQUENCE</scope>
    <source>
        <strain evidence="2">NBRC 1965</strain>
    </source>
</reference>
<dbReference type="OrthoDB" id="407630at2759"/>
<dbReference type="Pfam" id="PF04707">
    <property type="entry name" value="PRELI"/>
    <property type="match status" value="1"/>
</dbReference>
<dbReference type="InterPro" id="IPR037365">
    <property type="entry name" value="Slowmo/Ups"/>
</dbReference>
<dbReference type="PANTHER" id="PTHR11158">
    <property type="entry name" value="MSF1/PX19 RELATED"/>
    <property type="match status" value="1"/>
</dbReference>
<gene>
    <name evidence="2" type="ORF">Amon01_000339600</name>
</gene>
<sequence>MKIFTSEQQFDYSWEHVSAANWQKYPNEVSTHVVAVDVLRREFYPDTGILKTERLITCKQPIPKWLSCLTGGDNKSFVREVSTVDRNNKTLTMKSCNMTYNNLLKVYETVVYTPDPSDPLNKTKFSQTAEVTAYANFQRICDKIEDWSVERFGQNAIKGKQGFDSVLKKLDIKWNSTIDELTDKTSVVLKEVTEKTTVVFDDMNAKTSKVLEEVNNKTNEVLNDTTDAINEKTQSVLTILTRKVKEGIFHKGSGNN</sequence>
<dbReference type="GO" id="GO:0005758">
    <property type="term" value="C:mitochondrial intermembrane space"/>
    <property type="evidence" value="ECO:0007669"/>
    <property type="project" value="InterPro"/>
</dbReference>
<feature type="domain" description="PRELI/MSF1" evidence="1">
    <location>
        <begin position="1"/>
        <end position="175"/>
    </location>
</feature>
<evidence type="ECO:0000259" key="1">
    <source>
        <dbReference type="PROSITE" id="PS50904"/>
    </source>
</evidence>
<protein>
    <submittedName>
        <fullName evidence="2">Unnamed protein product</fullName>
    </submittedName>
</protein>
<evidence type="ECO:0000313" key="2">
    <source>
        <dbReference type="EMBL" id="GMG27172.1"/>
    </source>
</evidence>
<proteinExistence type="predicted"/>
<name>A0A9W7DFQ7_AMBMO</name>
<organism evidence="2 3">
    <name type="scientific">Ambrosiozyma monospora</name>
    <name type="common">Yeast</name>
    <name type="synonym">Endomycopsis monosporus</name>
    <dbReference type="NCBI Taxonomy" id="43982"/>
    <lineage>
        <taxon>Eukaryota</taxon>
        <taxon>Fungi</taxon>
        <taxon>Dikarya</taxon>
        <taxon>Ascomycota</taxon>
        <taxon>Saccharomycotina</taxon>
        <taxon>Pichiomycetes</taxon>
        <taxon>Pichiales</taxon>
        <taxon>Pichiaceae</taxon>
        <taxon>Ambrosiozyma</taxon>
    </lineage>
</organism>
<comment type="caution">
    <text evidence="2">The sequence shown here is derived from an EMBL/GenBank/DDBJ whole genome shotgun (WGS) entry which is preliminary data.</text>
</comment>
<dbReference type="InterPro" id="IPR006797">
    <property type="entry name" value="PRELI/MSF1_dom"/>
</dbReference>
<keyword evidence="3" id="KW-1185">Reference proteome</keyword>